<organism evidence="2 3">
    <name type="scientific">Entamoeba nuttalli</name>
    <dbReference type="NCBI Taxonomy" id="412467"/>
    <lineage>
        <taxon>Eukaryota</taxon>
        <taxon>Amoebozoa</taxon>
        <taxon>Evosea</taxon>
        <taxon>Archamoebae</taxon>
        <taxon>Mastigamoebida</taxon>
        <taxon>Entamoebidae</taxon>
        <taxon>Entamoeba</taxon>
    </lineage>
</organism>
<name>A0ABQ0DVX9_9EUKA</name>
<feature type="compositionally biased region" description="Acidic residues" evidence="1">
    <location>
        <begin position="1090"/>
        <end position="1130"/>
    </location>
</feature>
<dbReference type="Gene3D" id="3.80.10.10">
    <property type="entry name" value="Ribonuclease Inhibitor"/>
    <property type="match status" value="6"/>
</dbReference>
<dbReference type="InterPro" id="IPR053139">
    <property type="entry name" value="Surface_bspA-like"/>
</dbReference>
<accession>A0ABQ0DVX9</accession>
<dbReference type="EMBL" id="BAAFRS010000317">
    <property type="protein sequence ID" value="GAB1227010.1"/>
    <property type="molecule type" value="Genomic_DNA"/>
</dbReference>
<sequence>MTTLDIYSLQIVTQYLTSKYDFINIIQTTKKYMFILDRFRVNPIRITSFVKNLFHFLDTQIVYYETDYIMQRVVRLIIQYPVSYSNIASITKQYKDVTCIFKNIVLDSFNGCDKKIIPKEVSILGDCCFEGERIKAIIIPNTIKEIRTSCFSECGLRNIKIPNSVTQIKSFAFSNCRSLTKVELPSFLNSIENDVFKGCVKLKEIDIPNSISSLGNGCFSESGIRMFEITSQFQFIDENIFCMSLLRKISFTGVKKIPNGICSGCFHLTSVIMDDVVECIFDCAFEQCIELKNINFSSNLKFIGNSAFFGCAFNKIILPKNLEFIGDLCFSNCKNLTELRVLSKQCIIGDRVFFSDIKLKILELPLKDGKYPFPVTKEEKKILKRSGIECINILIDQEYVEPIELLNTNKQIRNIQEFGESMSTSICILNSAYRIDGNLLSSCYCEEMIFPKGIIKIDDGYIPSPNLTKIVLPECIEVLHQEQIAYLKGLKVIEIPTSVTRIEKWCFNALDKLESLQIPSSVKILKNEFIIDCSSLTELNWNNKEPIMKEPFNYLIYTQLKKSNIHFTKFTLNGLDGIDPLHFTITEPIVFQQDDFNEQISKFTILPNNLIEINGSNRINETLTSITIPSSVTSIGKSAFVDFINLKEIYLPENEIEFDDCMFKGCTSLSVIKSKNPKNLQINFHSEIINILKDFEYNFQYNKRVIKNYHPSNYYEENYSIQNFCLTNVQSIDNEAFFYFTTITHISFSTELISIGDTAFRQCSMLKTIQIPSTVTFIGEACFERCSSLSSIKIENPFVDCGNYCFNHCVGLTSIPLIYKLSVGIFEYCESLQYISLLDGVKELSSGCFSHCISLKDISIPHSVTTIRSYCFSECFSLTSIDIPAEIKLIEFGAFYDCKNLRKVIMKNEHIELGDHLFDGCASLNIISINGSRVKSIYTETSYSQYKYFHSKGINCKRVSLSRRERIENGLIAVMNKNIVRIDECCFGGCIEFTKLTVPSNITEIGSFCFKDCLNLQSIVLPSSITSIPPYCFDNCTSLTSIEIPSTIKKFGDKCFSGCVLLKNDKIPNECFKTVNIEGVEENNNSQYNSEEDWIEEDEHEKDEHEEDEHEEDEHEEDEHEEDILDDELF</sequence>
<comment type="caution">
    <text evidence="2">The sequence shown here is derived from an EMBL/GenBank/DDBJ whole genome shotgun (WGS) entry which is preliminary data.</text>
</comment>
<dbReference type="Pfam" id="PF13306">
    <property type="entry name" value="LRR_5"/>
    <property type="match status" value="7"/>
</dbReference>
<gene>
    <name evidence="2" type="ORF">ENUP19_0317G0015</name>
</gene>
<dbReference type="PANTHER" id="PTHR45661">
    <property type="entry name" value="SURFACE ANTIGEN"/>
    <property type="match status" value="1"/>
</dbReference>
<protein>
    <recommendedName>
        <fullName evidence="4">Leucine rich repeat protein, BspA family protein</fullName>
    </recommendedName>
</protein>
<proteinExistence type="predicted"/>
<evidence type="ECO:0000313" key="3">
    <source>
        <dbReference type="Proteomes" id="UP001628156"/>
    </source>
</evidence>
<evidence type="ECO:0000256" key="1">
    <source>
        <dbReference type="SAM" id="MobiDB-lite"/>
    </source>
</evidence>
<evidence type="ECO:0000313" key="2">
    <source>
        <dbReference type="EMBL" id="GAB1227010.1"/>
    </source>
</evidence>
<dbReference type="Proteomes" id="UP001628156">
    <property type="component" value="Unassembled WGS sequence"/>
</dbReference>
<dbReference type="PANTHER" id="PTHR45661:SF3">
    <property type="entry name" value="IG-LIKE DOMAIN-CONTAINING PROTEIN"/>
    <property type="match status" value="1"/>
</dbReference>
<dbReference type="InterPro" id="IPR026906">
    <property type="entry name" value="LRR_5"/>
</dbReference>
<reference evidence="2 3" key="1">
    <citation type="journal article" date="2019" name="PLoS Negl. Trop. Dis.">
        <title>Whole genome sequencing of Entamoeba nuttalli reveals mammalian host-related molecular signatures and a novel octapeptide-repeat surface protein.</title>
        <authorList>
            <person name="Tanaka M."/>
            <person name="Makiuchi T."/>
            <person name="Komiyama T."/>
            <person name="Shiina T."/>
            <person name="Osaki K."/>
            <person name="Tachibana H."/>
        </authorList>
    </citation>
    <scope>NUCLEOTIDE SEQUENCE [LARGE SCALE GENOMIC DNA]</scope>
    <source>
        <strain evidence="2 3">P19-061405</strain>
    </source>
</reference>
<dbReference type="InterPro" id="IPR032675">
    <property type="entry name" value="LRR_dom_sf"/>
</dbReference>
<evidence type="ECO:0008006" key="4">
    <source>
        <dbReference type="Google" id="ProtNLM"/>
    </source>
</evidence>
<dbReference type="SUPFAM" id="SSF52058">
    <property type="entry name" value="L domain-like"/>
    <property type="match status" value="4"/>
</dbReference>
<keyword evidence="3" id="KW-1185">Reference proteome</keyword>
<feature type="region of interest" description="Disordered" evidence="1">
    <location>
        <begin position="1083"/>
        <end position="1130"/>
    </location>
</feature>